<dbReference type="Gene3D" id="1.10.287.370">
    <property type="match status" value="1"/>
</dbReference>
<comment type="similarity">
    <text evidence="1">Belongs to the prefoldin subunit beta family.</text>
</comment>
<dbReference type="EMBL" id="LK052905">
    <property type="protein sequence ID" value="CDR45857.1"/>
    <property type="molecule type" value="Genomic_DNA"/>
</dbReference>
<dbReference type="GO" id="GO:0016272">
    <property type="term" value="C:prefoldin complex"/>
    <property type="evidence" value="ECO:0007669"/>
    <property type="project" value="InterPro"/>
</dbReference>
<dbReference type="PANTHER" id="PTHR20903:SF0">
    <property type="entry name" value="PREFOLDIN SUBUNIT 1"/>
    <property type="match status" value="1"/>
</dbReference>
<dbReference type="OrthoDB" id="2015447at2759"/>
<dbReference type="GO" id="GO:0005737">
    <property type="term" value="C:cytoplasm"/>
    <property type="evidence" value="ECO:0007669"/>
    <property type="project" value="TreeGrafter"/>
</dbReference>
<sequence>MEMSNQLRQNQADLQVVTQQIQQKEVTSRIAEVTLKDLKENGSANDTVWEGCGKMFLATDITKYEENISEDQKTLDEQVKALKIKQNYLKTSVEKTAASMKQILTGKA</sequence>
<keyword evidence="2" id="KW-0143">Chaperone</keyword>
<dbReference type="InterPro" id="IPR002777">
    <property type="entry name" value="PFD_beta-like"/>
</dbReference>
<evidence type="ECO:0000313" key="3">
    <source>
        <dbReference type="EMBL" id="CDR45857.1"/>
    </source>
</evidence>
<dbReference type="GO" id="GO:0044183">
    <property type="term" value="F:protein folding chaperone"/>
    <property type="evidence" value="ECO:0007669"/>
    <property type="project" value="TreeGrafter"/>
</dbReference>
<organism evidence="3">
    <name type="scientific">Cyberlindnera fabianii</name>
    <name type="common">Yeast</name>
    <name type="synonym">Hansenula fabianii</name>
    <dbReference type="NCBI Taxonomy" id="36022"/>
    <lineage>
        <taxon>Eukaryota</taxon>
        <taxon>Fungi</taxon>
        <taxon>Dikarya</taxon>
        <taxon>Ascomycota</taxon>
        <taxon>Saccharomycotina</taxon>
        <taxon>Saccharomycetes</taxon>
        <taxon>Phaffomycetales</taxon>
        <taxon>Phaffomycetaceae</taxon>
        <taxon>Cyberlindnera</taxon>
    </lineage>
</organism>
<dbReference type="SUPFAM" id="SSF46579">
    <property type="entry name" value="Prefoldin"/>
    <property type="match status" value="1"/>
</dbReference>
<dbReference type="AlphaFoldDB" id="A0A061BFV7"/>
<evidence type="ECO:0000256" key="1">
    <source>
        <dbReference type="ARBA" id="ARBA00008045"/>
    </source>
</evidence>
<dbReference type="GO" id="GO:0051082">
    <property type="term" value="F:unfolded protein binding"/>
    <property type="evidence" value="ECO:0007669"/>
    <property type="project" value="InterPro"/>
</dbReference>
<accession>A0A061BFV7</accession>
<reference evidence="3" key="1">
    <citation type="journal article" date="2014" name="Genome Announc.">
        <title>Genome sequence of the yeast Cyberlindnera fabianii (Hansenula fabianii).</title>
        <authorList>
            <person name="Freel K.C."/>
            <person name="Sarilar V."/>
            <person name="Neuveglise C."/>
            <person name="Devillers H."/>
            <person name="Friedrich A."/>
            <person name="Schacherer J."/>
        </authorList>
    </citation>
    <scope>NUCLEOTIDE SEQUENCE</scope>
    <source>
        <strain evidence="3">YJS4271</strain>
    </source>
</reference>
<dbReference type="PANTHER" id="PTHR20903">
    <property type="entry name" value="PREFOLDIN SUBUNIT 1-RELATED"/>
    <property type="match status" value="1"/>
</dbReference>
<evidence type="ECO:0000256" key="2">
    <source>
        <dbReference type="ARBA" id="ARBA00023186"/>
    </source>
</evidence>
<gene>
    <name evidence="3" type="ORF">CYFA0S_20e00980g</name>
</gene>
<dbReference type="VEuPathDB" id="FungiDB:BON22_0872"/>
<dbReference type="Pfam" id="PF01920">
    <property type="entry name" value="Prefoldin_2"/>
    <property type="match status" value="1"/>
</dbReference>
<proteinExistence type="inferred from homology"/>
<dbReference type="InterPro" id="IPR009053">
    <property type="entry name" value="Prefoldin"/>
</dbReference>
<name>A0A061BFV7_CYBFA</name>
<dbReference type="PhylomeDB" id="A0A061BFV7"/>
<protein>
    <submittedName>
        <fullName evidence="3">CYFA0S20e00980g1_1</fullName>
    </submittedName>
</protein>